<dbReference type="Pfam" id="PF02574">
    <property type="entry name" value="S-methyl_trans"/>
    <property type="match status" value="1"/>
</dbReference>
<feature type="binding site" evidence="3">
    <location>
        <position position="222"/>
    </location>
    <ligand>
        <name>Zn(2+)</name>
        <dbReference type="ChEBI" id="CHEBI:29105"/>
    </ligand>
</feature>
<keyword evidence="3" id="KW-0479">Metal-binding</keyword>
<dbReference type="SUPFAM" id="SSF82282">
    <property type="entry name" value="Homocysteine S-methyltransferase"/>
    <property type="match status" value="1"/>
</dbReference>
<evidence type="ECO:0000256" key="3">
    <source>
        <dbReference type="PROSITE-ProRule" id="PRU00333"/>
    </source>
</evidence>
<dbReference type="GO" id="GO:0032259">
    <property type="term" value="P:methylation"/>
    <property type="evidence" value="ECO:0007669"/>
    <property type="project" value="UniProtKB-KW"/>
</dbReference>
<dbReference type="PANTHER" id="PTHR11103">
    <property type="entry name" value="SLR1189 PROTEIN"/>
    <property type="match status" value="1"/>
</dbReference>
<evidence type="ECO:0000259" key="4">
    <source>
        <dbReference type="PROSITE" id="PS50970"/>
    </source>
</evidence>
<dbReference type="PROSITE" id="PS50970">
    <property type="entry name" value="HCY"/>
    <property type="match status" value="1"/>
</dbReference>
<name>A0A0S8G5C8_UNCW3</name>
<comment type="caution">
    <text evidence="5">The sequence shown here is derived from an EMBL/GenBank/DDBJ whole genome shotgun (WGS) entry which is preliminary data.</text>
</comment>
<dbReference type="InterPro" id="IPR036589">
    <property type="entry name" value="HCY_dom_sf"/>
</dbReference>
<sequence>MTDFKKLLIHNDLILAEAALVERLRRSKEILLHPRLVHALHIYDEAGQRILTHIYNEYISVAHKAGIPIVICTPTWRANKERLSEADESRDVNRDLTDFLKKLRNKWSSWEEKIAIGGMVGCKNDCYTPAQGLSTHDAYEFHSWQLNRLADAGVDFLIAETLPAVPEAIGIAQAMAQTGKPYIISFAINKKGKILDGNTLAYAFDTIDAACDPTPTGYMINCSYPSFLHADEEPASVFLRLIGFIANASSLDQTELEGAETLKADDVSDWGNRMIALNRKYGVKILGGCCGTNAQHLQYIVDYIIT</sequence>
<feature type="binding site" evidence="3">
    <location>
        <position position="289"/>
    </location>
    <ligand>
        <name>Zn(2+)</name>
        <dbReference type="ChEBI" id="CHEBI:29105"/>
    </ligand>
</feature>
<dbReference type="PANTHER" id="PTHR11103:SF18">
    <property type="entry name" value="SLR1189 PROTEIN"/>
    <property type="match status" value="1"/>
</dbReference>
<dbReference type="GO" id="GO:0046872">
    <property type="term" value="F:metal ion binding"/>
    <property type="evidence" value="ECO:0007669"/>
    <property type="project" value="UniProtKB-KW"/>
</dbReference>
<reference evidence="5 6" key="1">
    <citation type="journal article" date="2015" name="Microbiome">
        <title>Genomic resolution of linkages in carbon, nitrogen, and sulfur cycling among widespread estuary sediment bacteria.</title>
        <authorList>
            <person name="Baker B.J."/>
            <person name="Lazar C.S."/>
            <person name="Teske A.P."/>
            <person name="Dick G.J."/>
        </authorList>
    </citation>
    <scope>NUCLEOTIDE SEQUENCE [LARGE SCALE GENOMIC DNA]</scope>
    <source>
        <strain evidence="5">SM23_60</strain>
    </source>
</reference>
<accession>A0A0S8G5C8</accession>
<evidence type="ECO:0000313" key="5">
    <source>
        <dbReference type="EMBL" id="KPK68259.1"/>
    </source>
</evidence>
<feature type="binding site" evidence="3">
    <location>
        <position position="290"/>
    </location>
    <ligand>
        <name>Zn(2+)</name>
        <dbReference type="ChEBI" id="CHEBI:29105"/>
    </ligand>
</feature>
<dbReference type="AlphaFoldDB" id="A0A0S8G5C8"/>
<evidence type="ECO:0000256" key="2">
    <source>
        <dbReference type="ARBA" id="ARBA00022679"/>
    </source>
</evidence>
<evidence type="ECO:0000256" key="1">
    <source>
        <dbReference type="ARBA" id="ARBA00022603"/>
    </source>
</evidence>
<keyword evidence="2 3" id="KW-0808">Transferase</keyword>
<protein>
    <recommendedName>
        <fullName evidence="4">Hcy-binding domain-containing protein</fullName>
    </recommendedName>
</protein>
<dbReference type="Gene3D" id="3.20.20.330">
    <property type="entry name" value="Homocysteine-binding-like domain"/>
    <property type="match status" value="1"/>
</dbReference>
<proteinExistence type="predicted"/>
<dbReference type="InterPro" id="IPR003726">
    <property type="entry name" value="HCY_dom"/>
</dbReference>
<keyword evidence="3" id="KW-0862">Zinc</keyword>
<gene>
    <name evidence="5" type="ORF">AMJ87_12185</name>
</gene>
<keyword evidence="1 3" id="KW-0489">Methyltransferase</keyword>
<dbReference type="EMBL" id="LJUO01000177">
    <property type="protein sequence ID" value="KPK68259.1"/>
    <property type="molecule type" value="Genomic_DNA"/>
</dbReference>
<feature type="domain" description="Hcy-binding" evidence="4">
    <location>
        <begin position="2"/>
        <end position="304"/>
    </location>
</feature>
<comment type="cofactor">
    <cofactor evidence="3">
        <name>Zn(2+)</name>
        <dbReference type="ChEBI" id="CHEBI:29105"/>
    </cofactor>
</comment>
<dbReference type="GO" id="GO:0008168">
    <property type="term" value="F:methyltransferase activity"/>
    <property type="evidence" value="ECO:0007669"/>
    <property type="project" value="UniProtKB-UniRule"/>
</dbReference>
<evidence type="ECO:0000313" key="6">
    <source>
        <dbReference type="Proteomes" id="UP000051096"/>
    </source>
</evidence>
<dbReference type="Proteomes" id="UP000051096">
    <property type="component" value="Unassembled WGS sequence"/>
</dbReference>
<organism evidence="5 6">
    <name type="scientific">candidate division WOR_3 bacterium SM23_60</name>
    <dbReference type="NCBI Taxonomy" id="1703780"/>
    <lineage>
        <taxon>Bacteria</taxon>
        <taxon>Bacteria division WOR-3</taxon>
    </lineage>
</organism>